<comment type="caution">
    <text evidence="2">The sequence shown here is derived from an EMBL/GenBank/DDBJ whole genome shotgun (WGS) entry which is preliminary data.</text>
</comment>
<dbReference type="RefSeq" id="WP_117647226.1">
    <property type="nucleotide sequence ID" value="NZ_CABMFU010000007.1"/>
</dbReference>
<dbReference type="NCBIfam" id="NF002543">
    <property type="entry name" value="PRK02101.1-4"/>
    <property type="match status" value="1"/>
</dbReference>
<evidence type="ECO:0000256" key="1">
    <source>
        <dbReference type="HAMAP-Rule" id="MF_00652"/>
    </source>
</evidence>
<evidence type="ECO:0000313" key="2">
    <source>
        <dbReference type="EMBL" id="MBS6097059.1"/>
    </source>
</evidence>
<gene>
    <name evidence="2" type="primary">yaaA</name>
    <name evidence="2" type="ORF">KH901_00940</name>
</gene>
<protein>
    <recommendedName>
        <fullName evidence="1">UPF0246 protein KH901_00940</fullName>
    </recommendedName>
</protein>
<name>A0A3E4XGE5_STRVE</name>
<dbReference type="HAMAP" id="MF_00652">
    <property type="entry name" value="UPF0246"/>
    <property type="match status" value="1"/>
</dbReference>
<dbReference type="PANTHER" id="PTHR30283">
    <property type="entry name" value="PEROXIDE STRESS RESPONSE PROTEIN YAAA"/>
    <property type="match status" value="1"/>
</dbReference>
<accession>A0A3E4XGE5</accession>
<dbReference type="AlphaFoldDB" id="A0A3E4XGE5"/>
<sequence length="246" mass="28797">MIRFLIPTAKEMKPLDEVPYQKISEKSVAILKEMAKLSTDDLSTVYNIKPEQARKEKQRWDRILSGEARSYPAIELFNGLMYRHIKRSDLSTCEKDFLSQQVFITSSFYGIIPAFYPIQEHRHDFHTKVKINGQSLKNYWRAEYDKFLEESQVSVVSLLSNEFEDVFSPSLRKQLFTVSFMEDRNGLLKTHSTISKKARGAFLTAVMKENCRTIDALRELSFDEFYYRKDLSSDSELVFVKKVKKV</sequence>
<organism evidence="2 3">
    <name type="scientific">Streptococcus vestibularis</name>
    <dbReference type="NCBI Taxonomy" id="1343"/>
    <lineage>
        <taxon>Bacteria</taxon>
        <taxon>Bacillati</taxon>
        <taxon>Bacillota</taxon>
        <taxon>Bacilli</taxon>
        <taxon>Lactobacillales</taxon>
        <taxon>Streptococcaceae</taxon>
        <taxon>Streptococcus</taxon>
    </lineage>
</organism>
<dbReference type="GO" id="GO:0033194">
    <property type="term" value="P:response to hydroperoxide"/>
    <property type="evidence" value="ECO:0007669"/>
    <property type="project" value="TreeGrafter"/>
</dbReference>
<dbReference type="PANTHER" id="PTHR30283:SF4">
    <property type="entry name" value="PEROXIDE STRESS RESISTANCE PROTEIN YAAA"/>
    <property type="match status" value="1"/>
</dbReference>
<dbReference type="InterPro" id="IPR005583">
    <property type="entry name" value="YaaA"/>
</dbReference>
<comment type="similarity">
    <text evidence="1">Belongs to the UPF0246 family.</text>
</comment>
<proteinExistence type="inferred from homology"/>
<evidence type="ECO:0000313" key="3">
    <source>
        <dbReference type="Proteomes" id="UP000703822"/>
    </source>
</evidence>
<dbReference type="Pfam" id="PF03883">
    <property type="entry name" value="H2O2_YaaD"/>
    <property type="match status" value="1"/>
</dbReference>
<dbReference type="EMBL" id="JAHAGS010000010">
    <property type="protein sequence ID" value="MBS6097059.1"/>
    <property type="molecule type" value="Genomic_DNA"/>
</dbReference>
<dbReference type="GO" id="GO:0005829">
    <property type="term" value="C:cytosol"/>
    <property type="evidence" value="ECO:0007669"/>
    <property type="project" value="TreeGrafter"/>
</dbReference>
<reference evidence="2" key="1">
    <citation type="submission" date="2021-05" db="EMBL/GenBank/DDBJ databases">
        <title>Infant gut strain persistence is associated with maternal origin, phylogeny, and functional potential including surface adhesion and iron acquisition.</title>
        <authorList>
            <person name="Lou Y.C."/>
        </authorList>
    </citation>
    <scope>NUCLEOTIDE SEQUENCE</scope>
    <source>
        <strain evidence="2">L3_122_031G1_dasL3_122_031G1_maxbin2.maxbin.025s ta_sub</strain>
    </source>
</reference>
<dbReference type="Proteomes" id="UP000703822">
    <property type="component" value="Unassembled WGS sequence"/>
</dbReference>